<name>A0A1L7XDE3_9HELO</name>
<keyword evidence="3" id="KW-1185">Reference proteome</keyword>
<proteinExistence type="predicted"/>
<accession>A0A1L7XDE3</accession>
<dbReference type="EMBL" id="FJOG01000022">
    <property type="protein sequence ID" value="CZR63041.1"/>
    <property type="molecule type" value="Genomic_DNA"/>
</dbReference>
<reference evidence="2 3" key="1">
    <citation type="submission" date="2016-03" db="EMBL/GenBank/DDBJ databases">
        <authorList>
            <person name="Ploux O."/>
        </authorList>
    </citation>
    <scope>NUCLEOTIDE SEQUENCE [LARGE SCALE GENOMIC DNA]</scope>
    <source>
        <strain evidence="2 3">UAMH 11012</strain>
    </source>
</reference>
<feature type="compositionally biased region" description="Acidic residues" evidence="1">
    <location>
        <begin position="591"/>
        <end position="623"/>
    </location>
</feature>
<evidence type="ECO:0000313" key="3">
    <source>
        <dbReference type="Proteomes" id="UP000184330"/>
    </source>
</evidence>
<dbReference type="STRING" id="576137.A0A1L7XDE3"/>
<evidence type="ECO:0000313" key="2">
    <source>
        <dbReference type="EMBL" id="CZR63041.1"/>
    </source>
</evidence>
<gene>
    <name evidence="2" type="ORF">PAC_12938</name>
</gene>
<dbReference type="OrthoDB" id="62853at2759"/>
<dbReference type="AlphaFoldDB" id="A0A1L7XDE3"/>
<sequence>MALTFTTPEEAQCAGLVHARGGSEHLAQSHINLASLPSPETPISIASFPIEIRSETAVFRPKNIANLWTQLLSIQIQNGNFWNHEDAAKLHRERTPAPPPTRDEIKAAENTSLQKGVFYLRYKIQKGLLVKDQTPIEAELPEISKFISKLESFGDLDVSILLSTKIHKVCKAILKLESIPCDDTYGFKARAAILAERYSKILETARTETPAIFSQAPAQPEPQQQFEAEELTETPDICLTQFTPEQCARIEEAAKLCNPPVDRGVVELMCMLPHFTGKYRTSDLLVAPLAKLIHQPSKVELFNDFPKIDRGIWPGGPFIPPHMHQLTTWVSSRNYGIALFVDTKTGEGIELEQFGPCDNGGVCTEWEGPRRPIEELLQDWIDKFLTLKLVPSGSEDVMADGFRSMFILKQQFLLQQYGWPSTFPLSPSDYQSLIKRQGDLHKERLDRWDNHRSLNLKWGGMSCKWNQINGTWKNGTHTQEAERVKVLDKAVETALQYHVRKFEDREYALAADVPFDTRYNGPLRIQASSHIGDDWRVDITPAMIIERFNEVASPQIGADADVNKMKVILDKAYERWELSEKGIYLRDEVDEVDDDETSDYEPSEEECSEEEEFESDEEDENLDFDVVMLEEDVKTDVEDLRRRLEGAHIGGA</sequence>
<organism evidence="2 3">
    <name type="scientific">Phialocephala subalpina</name>
    <dbReference type="NCBI Taxonomy" id="576137"/>
    <lineage>
        <taxon>Eukaryota</taxon>
        <taxon>Fungi</taxon>
        <taxon>Dikarya</taxon>
        <taxon>Ascomycota</taxon>
        <taxon>Pezizomycotina</taxon>
        <taxon>Leotiomycetes</taxon>
        <taxon>Helotiales</taxon>
        <taxon>Mollisiaceae</taxon>
        <taxon>Phialocephala</taxon>
        <taxon>Phialocephala fortinii species complex</taxon>
    </lineage>
</organism>
<feature type="region of interest" description="Disordered" evidence="1">
    <location>
        <begin position="591"/>
        <end position="624"/>
    </location>
</feature>
<protein>
    <submittedName>
        <fullName evidence="2">Uncharacterized protein</fullName>
    </submittedName>
</protein>
<dbReference type="Proteomes" id="UP000184330">
    <property type="component" value="Unassembled WGS sequence"/>
</dbReference>
<evidence type="ECO:0000256" key="1">
    <source>
        <dbReference type="SAM" id="MobiDB-lite"/>
    </source>
</evidence>